<dbReference type="KEGG" id="ghi:107902684"/>
<dbReference type="GeneID" id="107902684"/>
<keyword evidence="1" id="KW-1185">Reference proteome</keyword>
<proteinExistence type="predicted"/>
<dbReference type="PaxDb" id="3635-A0A1U8J1U4"/>
<evidence type="ECO:0000313" key="2">
    <source>
        <dbReference type="RefSeq" id="XP_016684311.1"/>
    </source>
</evidence>
<dbReference type="AlphaFoldDB" id="A0A1U8J1U4"/>
<dbReference type="RefSeq" id="XP_016684311.1">
    <property type="nucleotide sequence ID" value="XM_016828822.2"/>
</dbReference>
<reference evidence="2" key="2">
    <citation type="submission" date="2025-08" db="UniProtKB">
        <authorList>
            <consortium name="RefSeq"/>
        </authorList>
    </citation>
    <scope>IDENTIFICATION</scope>
</reference>
<accession>A0A1U8J1U4</accession>
<protein>
    <submittedName>
        <fullName evidence="2">Uncharacterized protein</fullName>
    </submittedName>
</protein>
<name>A0A1U8J1U4_GOSHI</name>
<gene>
    <name evidence="2" type="primary">LOC107902684</name>
</gene>
<dbReference type="Proteomes" id="UP000818029">
    <property type="component" value="Chromosome D05"/>
</dbReference>
<dbReference type="STRING" id="3635.A0A1U8J1U4"/>
<reference evidence="1" key="1">
    <citation type="journal article" date="2020" name="Nat. Genet.">
        <title>Genomic diversifications of five Gossypium allopolyploid species and their impact on cotton improvement.</title>
        <authorList>
            <person name="Chen Z.J."/>
            <person name="Sreedasyam A."/>
            <person name="Ando A."/>
            <person name="Song Q."/>
            <person name="De Santiago L.M."/>
            <person name="Hulse-Kemp A.M."/>
            <person name="Ding M."/>
            <person name="Ye W."/>
            <person name="Kirkbride R.C."/>
            <person name="Jenkins J."/>
            <person name="Plott C."/>
            <person name="Lovell J."/>
            <person name="Lin Y.M."/>
            <person name="Vaughn R."/>
            <person name="Liu B."/>
            <person name="Simpson S."/>
            <person name="Scheffler B.E."/>
            <person name="Wen L."/>
            <person name="Saski C.A."/>
            <person name="Grover C.E."/>
            <person name="Hu G."/>
            <person name="Conover J.L."/>
            <person name="Carlson J.W."/>
            <person name="Shu S."/>
            <person name="Boston L.B."/>
            <person name="Williams M."/>
            <person name="Peterson D.G."/>
            <person name="McGee K."/>
            <person name="Jones D.C."/>
            <person name="Wendel J.F."/>
            <person name="Stelly D.M."/>
            <person name="Grimwood J."/>
            <person name="Schmutz J."/>
        </authorList>
    </citation>
    <scope>NUCLEOTIDE SEQUENCE [LARGE SCALE GENOMIC DNA]</scope>
    <source>
        <strain evidence="1">cv. TM-1</strain>
    </source>
</reference>
<organism evidence="1 2">
    <name type="scientific">Gossypium hirsutum</name>
    <name type="common">Upland cotton</name>
    <name type="synonym">Gossypium mexicanum</name>
    <dbReference type="NCBI Taxonomy" id="3635"/>
    <lineage>
        <taxon>Eukaryota</taxon>
        <taxon>Viridiplantae</taxon>
        <taxon>Streptophyta</taxon>
        <taxon>Embryophyta</taxon>
        <taxon>Tracheophyta</taxon>
        <taxon>Spermatophyta</taxon>
        <taxon>Magnoliopsida</taxon>
        <taxon>eudicotyledons</taxon>
        <taxon>Gunneridae</taxon>
        <taxon>Pentapetalae</taxon>
        <taxon>rosids</taxon>
        <taxon>malvids</taxon>
        <taxon>Malvales</taxon>
        <taxon>Malvaceae</taxon>
        <taxon>Malvoideae</taxon>
        <taxon>Gossypium</taxon>
    </lineage>
</organism>
<evidence type="ECO:0000313" key="1">
    <source>
        <dbReference type="Proteomes" id="UP000818029"/>
    </source>
</evidence>
<dbReference type="PANTHER" id="PTHR34287:SF2">
    <property type="match status" value="1"/>
</dbReference>
<sequence>MAGPTASYFQTVTCTRNMLFLSSPVKVQVVPKSVSDRLLEKFLDVSEFNFDYEKSGIWSPPVRRSAFLSSLGRIFTEQDMLERLKRVMDRRRSILLLLKETIGNVKTGNRTTWTNSNQSIPQETKFTYGSLARFILFKAETTQNSTFGNYGFGFGFFCNCPYKDYCDLSIMFVDMLNGEVNLKERPQVVWTVNWNVPVKENATLKFTQGGELSLMDEHGK</sequence>
<dbReference type="PANTHER" id="PTHR34287">
    <property type="entry name" value="OS06G0551500 PROTEIN-RELATED"/>
    <property type="match status" value="1"/>
</dbReference>